<dbReference type="VEuPathDB" id="VectorBase:MDOA006440"/>
<gene>
    <name evidence="5" type="primary">LOC101900743</name>
</gene>
<dbReference type="GeneID" id="101900743"/>
<dbReference type="Pfam" id="PF21528">
    <property type="entry name" value="CC2D1A-B_DM14"/>
    <property type="match status" value="4"/>
</dbReference>
<feature type="compositionally biased region" description="Low complexity" evidence="2">
    <location>
        <begin position="337"/>
        <end position="357"/>
    </location>
</feature>
<dbReference type="PANTHER" id="PTHR13076:SF9">
    <property type="entry name" value="COILED-COIL AND C2 DOMAIN-CONTAINING PROTEIN 1-LIKE"/>
    <property type="match status" value="1"/>
</dbReference>
<evidence type="ECO:0000256" key="1">
    <source>
        <dbReference type="ARBA" id="ARBA00010672"/>
    </source>
</evidence>
<dbReference type="Pfam" id="PF00168">
    <property type="entry name" value="C2"/>
    <property type="match status" value="1"/>
</dbReference>
<keyword evidence="4" id="KW-1185">Reference proteome</keyword>
<feature type="region of interest" description="Disordered" evidence="2">
    <location>
        <begin position="238"/>
        <end position="261"/>
    </location>
</feature>
<dbReference type="SUPFAM" id="SSF49562">
    <property type="entry name" value="C2 domain (Calcium/lipid-binding domain, CaLB)"/>
    <property type="match status" value="1"/>
</dbReference>
<feature type="compositionally biased region" description="Acidic residues" evidence="2">
    <location>
        <begin position="89"/>
        <end position="102"/>
    </location>
</feature>
<feature type="compositionally biased region" description="Acidic residues" evidence="2">
    <location>
        <begin position="37"/>
        <end position="49"/>
    </location>
</feature>
<dbReference type="RefSeq" id="XP_005186844.2">
    <property type="nucleotide sequence ID" value="XM_005186787.4"/>
</dbReference>
<dbReference type="CDD" id="cd08690">
    <property type="entry name" value="C2_Freud-1"/>
    <property type="match status" value="1"/>
</dbReference>
<dbReference type="PANTHER" id="PTHR13076">
    <property type="entry name" value="COILED-COIL AND C2 DOMAIN-CONTAINING PROTEIN 1-LIKE"/>
    <property type="match status" value="1"/>
</dbReference>
<dbReference type="Gene3D" id="2.60.40.150">
    <property type="entry name" value="C2 domain"/>
    <property type="match status" value="1"/>
</dbReference>
<feature type="compositionally biased region" description="Polar residues" evidence="2">
    <location>
        <begin position="471"/>
        <end position="488"/>
    </location>
</feature>
<dbReference type="eggNOG" id="KOG3837">
    <property type="taxonomic scope" value="Eukaryota"/>
</dbReference>
<dbReference type="PROSITE" id="PS50004">
    <property type="entry name" value="C2"/>
    <property type="match status" value="1"/>
</dbReference>
<dbReference type="InterPro" id="IPR000008">
    <property type="entry name" value="C2_dom"/>
</dbReference>
<name>A0A9J7CWS7_MUSDO</name>
<proteinExistence type="inferred from homology"/>
<feature type="compositionally biased region" description="Basic and acidic residues" evidence="2">
    <location>
        <begin position="76"/>
        <end position="88"/>
    </location>
</feature>
<dbReference type="VEuPathDB" id="VectorBase:MDOMA2_019629"/>
<feature type="domain" description="C2" evidence="3">
    <location>
        <begin position="641"/>
        <end position="789"/>
    </location>
</feature>
<reference evidence="5" key="1">
    <citation type="submission" date="2025-08" db="UniProtKB">
        <authorList>
            <consortium name="RefSeq"/>
        </authorList>
    </citation>
    <scope>IDENTIFICATION</scope>
    <source>
        <strain evidence="5">Aabys</strain>
        <tissue evidence="5">Whole body</tissue>
    </source>
</reference>
<feature type="region of interest" description="Disordered" evidence="2">
    <location>
        <begin position="436"/>
        <end position="488"/>
    </location>
</feature>
<dbReference type="InterPro" id="IPR006608">
    <property type="entry name" value="CC2D1A/B_DM14"/>
</dbReference>
<evidence type="ECO:0000313" key="4">
    <source>
        <dbReference type="Proteomes" id="UP001652621"/>
    </source>
</evidence>
<accession>A0A9J7CWS7</accession>
<evidence type="ECO:0000313" key="5">
    <source>
        <dbReference type="RefSeq" id="XP_005186844.2"/>
    </source>
</evidence>
<feature type="compositionally biased region" description="Polar residues" evidence="2">
    <location>
        <begin position="125"/>
        <end position="134"/>
    </location>
</feature>
<dbReference type="InterPro" id="IPR035892">
    <property type="entry name" value="C2_domain_sf"/>
</dbReference>
<feature type="compositionally biased region" description="Basic and acidic residues" evidence="2">
    <location>
        <begin position="1"/>
        <end position="11"/>
    </location>
</feature>
<sequence length="829" mass="92234">MFARKKPDVPKRRNHNLSQFGLTDIPDDFDPSLGFDGGDDNENDSDLEAELAAIAGGGGKPKARAKPKAALVAPSDLDKMIADSLKDIDSEDDDDVDNDTDLLGELHEIAEPIESEQGDNEDVGNDQNTQQGVISNPDEPQLFLPTTTLSTVDIIKQRIEMYRIAESNAKTSGESAKARRFGRGLKALNDLLKQANAGKDIKAEDIPPEVSVKSKSENNADAIEGSTSVTEEVPIAPVRKAPPVPEPDVAVSQDTSKEEQAKLTNPLIPNMRQRQQEYKAAALQSKRTGDTATALQFLKVVKQFDVVIKMCEEGQEVDLSDMPPPPEQFKEFLEKMQSAAEQPAEPQPASIPEVTPVEPTPPTSSGNMLEALQQRLEKYKSVEEAAKAEGNSSKARRFGRIVKQYEDAIKAYKNGRTVPYDELPVPPGFGPLPVENVAPASAPSAPVPLDPSVSPTSPKETPTLPERKKSPQQNDLTTRTSGNQHKNNLAEQQMKILIERQKEFKMAALEAKKAGEIEQAKEYLKIYKGFDALLNAASSGLPVDLNTLPVPPSQRDNLEASFAIVSSEECDPDDDISDIGIRIEEQLAKQLMMCKNTRDHHKAMGDIAGMNRFENLALTVQKDLDLVRYSKRKKFPLPKFHYEKRSFNIVHCNTDLTDNELEIVVVRGLNYNVPNPKDVDTYVKVEFPLLNDESYKTKTPLVKDTDSPEYNQHFKIEIMRGNRQFQRIFKRQSVKFEVYSRGCSLICCGLSRKLPLCCFRGFLRSDILIGTVTVKLQPLETKCDIHDTFDLMDGRKVVGGKLEVKVRVRNPILTKQMEHLNEKWLVLDS</sequence>
<dbReference type="Proteomes" id="UP001652621">
    <property type="component" value="Unplaced"/>
</dbReference>
<protein>
    <submittedName>
        <fullName evidence="5">Coiled-coil and C2 domain-containing protein 1-like isoform X1</fullName>
    </submittedName>
</protein>
<dbReference type="SMART" id="SM00685">
    <property type="entry name" value="DM14"/>
    <property type="match status" value="4"/>
</dbReference>
<dbReference type="InterPro" id="IPR039725">
    <property type="entry name" value="CC2D1A/B"/>
</dbReference>
<feature type="compositionally biased region" description="Acidic residues" evidence="2">
    <location>
        <begin position="111"/>
        <end position="124"/>
    </location>
</feature>
<comment type="similarity">
    <text evidence="1">Belongs to the CC2D1 family.</text>
</comment>
<feature type="region of interest" description="Disordered" evidence="2">
    <location>
        <begin position="1"/>
        <end position="145"/>
    </location>
</feature>
<dbReference type="InterPro" id="IPR037772">
    <property type="entry name" value="C2_Freud"/>
</dbReference>
<feature type="region of interest" description="Disordered" evidence="2">
    <location>
        <begin position="335"/>
        <end position="367"/>
    </location>
</feature>
<evidence type="ECO:0000256" key="2">
    <source>
        <dbReference type="SAM" id="MobiDB-lite"/>
    </source>
</evidence>
<dbReference type="STRING" id="7370.A0A1I8MM95"/>
<dbReference type="OrthoDB" id="19996at2759"/>
<dbReference type="SMART" id="SM00239">
    <property type="entry name" value="C2"/>
    <property type="match status" value="1"/>
</dbReference>
<organism evidence="4 5">
    <name type="scientific">Musca domestica</name>
    <name type="common">House fly</name>
    <dbReference type="NCBI Taxonomy" id="7370"/>
    <lineage>
        <taxon>Eukaryota</taxon>
        <taxon>Metazoa</taxon>
        <taxon>Ecdysozoa</taxon>
        <taxon>Arthropoda</taxon>
        <taxon>Hexapoda</taxon>
        <taxon>Insecta</taxon>
        <taxon>Pterygota</taxon>
        <taxon>Neoptera</taxon>
        <taxon>Endopterygota</taxon>
        <taxon>Diptera</taxon>
        <taxon>Brachycera</taxon>
        <taxon>Muscomorpha</taxon>
        <taxon>Muscoidea</taxon>
        <taxon>Muscidae</taxon>
        <taxon>Musca</taxon>
    </lineage>
</organism>
<evidence type="ECO:0000259" key="3">
    <source>
        <dbReference type="PROSITE" id="PS50004"/>
    </source>
</evidence>